<proteinExistence type="predicted"/>
<feature type="transmembrane region" description="Helical" evidence="1">
    <location>
        <begin position="207"/>
        <end position="227"/>
    </location>
</feature>
<dbReference type="Proteomes" id="UP001646157">
    <property type="component" value="Unassembled WGS sequence"/>
</dbReference>
<keyword evidence="1" id="KW-0812">Transmembrane</keyword>
<dbReference type="PANTHER" id="PTHR20992">
    <property type="entry name" value="AT15442P-RELATED"/>
    <property type="match status" value="1"/>
</dbReference>
<evidence type="ECO:0000256" key="1">
    <source>
        <dbReference type="SAM" id="Phobius"/>
    </source>
</evidence>
<dbReference type="NCBIfam" id="TIGR00341">
    <property type="entry name" value="TIGR00341 family protein"/>
    <property type="match status" value="1"/>
</dbReference>
<feature type="transmembrane region" description="Helical" evidence="1">
    <location>
        <begin position="234"/>
        <end position="256"/>
    </location>
</feature>
<evidence type="ECO:0000313" key="3">
    <source>
        <dbReference type="Proteomes" id="UP001646157"/>
    </source>
</evidence>
<feature type="transmembrane region" description="Helical" evidence="1">
    <location>
        <begin position="138"/>
        <end position="160"/>
    </location>
</feature>
<keyword evidence="3" id="KW-1185">Reference proteome</keyword>
<feature type="transmembrane region" description="Helical" evidence="1">
    <location>
        <begin position="306"/>
        <end position="325"/>
    </location>
</feature>
<evidence type="ECO:0000313" key="2">
    <source>
        <dbReference type="EMBL" id="MBM7587470.1"/>
    </source>
</evidence>
<keyword evidence="1" id="KW-0472">Membrane</keyword>
<dbReference type="EMBL" id="JAFBDZ010000004">
    <property type="protein sequence ID" value="MBM7587470.1"/>
    <property type="molecule type" value="Genomic_DNA"/>
</dbReference>
<name>A0ABS2NI44_9BACI</name>
<sequence length="327" mass="36293">MELQLIDIYSPNDFEYLNILLQEFPHISYWKSNVKENESWVRILVEKEDSERILNYLEKVSHENRGFQAMLSSIKAYVPSEYNENNQKNKEAEMERASKHELYSIVHSSGEINASFTWFTIFAAIVATVGIIQNSPGLVIGANVIDPSIGPILGISFASILGDQKLARQSILTSLFGLSIPFMISVLFGFYFDLPVNSNEFISQTSVQIIDIVVAIAAGAAGALSFVKRSQGQLVGVMVSLTVLPPTVVLGMMIGAGNWQGVITPLLLLLININAIFLSAILVFWLSGIKPINWRDIEEANISRKYSLAFTSIFAIIFVIAVVYLHL</sequence>
<dbReference type="InterPro" id="IPR005240">
    <property type="entry name" value="DUF389"/>
</dbReference>
<feature type="transmembrane region" description="Helical" evidence="1">
    <location>
        <begin position="112"/>
        <end position="132"/>
    </location>
</feature>
<reference evidence="2 3" key="1">
    <citation type="submission" date="2021-01" db="EMBL/GenBank/DDBJ databases">
        <title>Genomic Encyclopedia of Type Strains, Phase IV (KMG-IV): sequencing the most valuable type-strain genomes for metagenomic binning, comparative biology and taxonomic classification.</title>
        <authorList>
            <person name="Goeker M."/>
        </authorList>
    </citation>
    <scope>NUCLEOTIDE SEQUENCE [LARGE SCALE GENOMIC DNA]</scope>
    <source>
        <strain evidence="2 3">DSM 24834</strain>
    </source>
</reference>
<keyword evidence="1" id="KW-1133">Transmembrane helix</keyword>
<protein>
    <submittedName>
        <fullName evidence="2">Hydrophobic protein (TIGR00341 family)</fullName>
    </submittedName>
</protein>
<organism evidence="2 3">
    <name type="scientific">Rossellomorea pakistanensis</name>
    <dbReference type="NCBI Taxonomy" id="992288"/>
    <lineage>
        <taxon>Bacteria</taxon>
        <taxon>Bacillati</taxon>
        <taxon>Bacillota</taxon>
        <taxon>Bacilli</taxon>
        <taxon>Bacillales</taxon>
        <taxon>Bacillaceae</taxon>
        <taxon>Rossellomorea</taxon>
    </lineage>
</organism>
<feature type="transmembrane region" description="Helical" evidence="1">
    <location>
        <begin position="262"/>
        <end position="286"/>
    </location>
</feature>
<dbReference type="PANTHER" id="PTHR20992:SF9">
    <property type="entry name" value="AT15442P-RELATED"/>
    <property type="match status" value="1"/>
</dbReference>
<feature type="transmembrane region" description="Helical" evidence="1">
    <location>
        <begin position="172"/>
        <end position="192"/>
    </location>
</feature>
<dbReference type="Pfam" id="PF04087">
    <property type="entry name" value="DUF389"/>
    <property type="match status" value="1"/>
</dbReference>
<dbReference type="RefSeq" id="WP_205174630.1">
    <property type="nucleotide sequence ID" value="NZ_JAFBDZ010000004.1"/>
</dbReference>
<accession>A0ABS2NI44</accession>
<gene>
    <name evidence="2" type="ORF">JOC86_004043</name>
</gene>
<comment type="caution">
    <text evidence="2">The sequence shown here is derived from an EMBL/GenBank/DDBJ whole genome shotgun (WGS) entry which is preliminary data.</text>
</comment>